<dbReference type="NCBIfam" id="TIGR01766">
    <property type="entry name" value="IS200/IS605 family accessory protein TnpB-like domain"/>
    <property type="match status" value="1"/>
</dbReference>
<dbReference type="PANTHER" id="PTHR30405:SF11">
    <property type="entry name" value="RNA-GUIDED DNA ENDONUCLEASE RV2885C-RELATED"/>
    <property type="match status" value="1"/>
</dbReference>
<evidence type="ECO:0000313" key="4">
    <source>
        <dbReference type="Proteomes" id="UP001596392"/>
    </source>
</evidence>
<dbReference type="Proteomes" id="UP001596392">
    <property type="component" value="Unassembled WGS sequence"/>
</dbReference>
<feature type="domain" description="Cas12f1-like TNB" evidence="2">
    <location>
        <begin position="300"/>
        <end position="366"/>
    </location>
</feature>
<accession>A0ABW2GTG0</accession>
<name>A0ABW2GTG0_9ACTN</name>
<keyword evidence="3" id="KW-0540">Nuclease</keyword>
<dbReference type="RefSeq" id="WP_376806423.1">
    <property type="nucleotide sequence ID" value="NZ_JBHTAC010000009.1"/>
</dbReference>
<evidence type="ECO:0000313" key="3">
    <source>
        <dbReference type="EMBL" id="MFC7243185.1"/>
    </source>
</evidence>
<keyword evidence="4" id="KW-1185">Reference proteome</keyword>
<dbReference type="InterPro" id="IPR010095">
    <property type="entry name" value="Cas12f1-like_TNB"/>
</dbReference>
<organism evidence="3 4">
    <name type="scientific">Catellatospora aurea</name>
    <dbReference type="NCBI Taxonomy" id="1337874"/>
    <lineage>
        <taxon>Bacteria</taxon>
        <taxon>Bacillati</taxon>
        <taxon>Actinomycetota</taxon>
        <taxon>Actinomycetes</taxon>
        <taxon>Micromonosporales</taxon>
        <taxon>Micromonosporaceae</taxon>
        <taxon>Catellatospora</taxon>
    </lineage>
</organism>
<sequence>MKLVVQVKLQPTPQQASALEATLRACNTAASQVAVVARRTGVYRNYDLRKHTYQAIKDDHRLCAQAAQHVIKKVSDSYKTLKANIRAGNLGKPGSKRRRTAETSPVCFRWDAAQPYDARMLSWQHDVRTVSIWTVDGRLKGVGITGSPDQLKAVATVPVGECDLVHRDGMWFLYAGVEVAELPTYEPDGFLGVDMGIANIAYDSDGNRHTGTRLNGYRRRQLRLRARLQRKATKSARRLLARRRKKEARHSANVNHRIAKTIVTEAARTGRGIAVEKLTGIRDRVRLRKPQRVTLSSWSFHQLGAFLTYKARRAGVPLVQVDPRYTSQTCNQCGHRDKRNRPDQETFTCRSCGVVAHADHNAALNIAQRGVEDWGASQSPARGLISQPARKRDLQAWPFRAG</sequence>
<dbReference type="EMBL" id="JBHTAC010000009">
    <property type="protein sequence ID" value="MFC7243185.1"/>
    <property type="molecule type" value="Genomic_DNA"/>
</dbReference>
<evidence type="ECO:0000259" key="2">
    <source>
        <dbReference type="Pfam" id="PF07282"/>
    </source>
</evidence>
<proteinExistence type="predicted"/>
<gene>
    <name evidence="3" type="ORF">ACFQO7_11930</name>
</gene>
<dbReference type="Pfam" id="PF07282">
    <property type="entry name" value="Cas12f1-like_TNB"/>
    <property type="match status" value="1"/>
</dbReference>
<dbReference type="NCBIfam" id="NF040570">
    <property type="entry name" value="guided_TnpB"/>
    <property type="match status" value="1"/>
</dbReference>
<keyword evidence="3" id="KW-0378">Hydrolase</keyword>
<evidence type="ECO:0000256" key="1">
    <source>
        <dbReference type="ARBA" id="ARBA00023125"/>
    </source>
</evidence>
<dbReference type="PANTHER" id="PTHR30405">
    <property type="entry name" value="TRANSPOSASE"/>
    <property type="match status" value="1"/>
</dbReference>
<dbReference type="GO" id="GO:0004519">
    <property type="term" value="F:endonuclease activity"/>
    <property type="evidence" value="ECO:0007669"/>
    <property type="project" value="UniProtKB-KW"/>
</dbReference>
<keyword evidence="1" id="KW-0238">DNA-binding</keyword>
<dbReference type="InterPro" id="IPR051399">
    <property type="entry name" value="RNA-guided_DNA_endo/Transpos"/>
</dbReference>
<comment type="caution">
    <text evidence="3">The sequence shown here is derived from an EMBL/GenBank/DDBJ whole genome shotgun (WGS) entry which is preliminary data.</text>
</comment>
<reference evidence="4" key="1">
    <citation type="journal article" date="2019" name="Int. J. Syst. Evol. Microbiol.">
        <title>The Global Catalogue of Microorganisms (GCM) 10K type strain sequencing project: providing services to taxonomists for standard genome sequencing and annotation.</title>
        <authorList>
            <consortium name="The Broad Institute Genomics Platform"/>
            <consortium name="The Broad Institute Genome Sequencing Center for Infectious Disease"/>
            <person name="Wu L."/>
            <person name="Ma J."/>
        </authorList>
    </citation>
    <scope>NUCLEOTIDE SEQUENCE [LARGE SCALE GENOMIC DNA]</scope>
    <source>
        <strain evidence="4">CGMCC 1.9106</strain>
    </source>
</reference>
<protein>
    <submittedName>
        <fullName evidence="3">RNA-guided endonuclease InsQ/TnpB family protein</fullName>
    </submittedName>
</protein>
<keyword evidence="3" id="KW-0255">Endonuclease</keyword>